<evidence type="ECO:0000313" key="1">
    <source>
        <dbReference type="EMBL" id="GAF75932.1"/>
    </source>
</evidence>
<dbReference type="EMBL" id="BARS01008241">
    <property type="protein sequence ID" value="GAF75932.1"/>
    <property type="molecule type" value="Genomic_DNA"/>
</dbReference>
<protein>
    <submittedName>
        <fullName evidence="1">Uncharacterized protein</fullName>
    </submittedName>
</protein>
<sequence length="375" mass="40910">ADFLDNATFDTEIEIEIWTGLIDAGTLYWKGLFSISDTKDNFQNTVAILNPFRINDVYRPVLEQAERQIEIDALHNILEQVRVGYSEPLVIDNVWDNPAAGYNAFDTLDALAGNVMTAIEADTLAGDAVSVDLPALEDNDIVIIDVAGWTQVGGLRPLFDIEFGGGAASATDEGFKNITTGLMCYTMDVTDAGPRLVLKAFQAPMGNLSIRDLTFTARKITAANDRTSAGQLLMTFLNNFISSAIYMGVVALSGNVVSTFFANDPMPTVGAPSTIDAWIGTNGAGNYVTETLDNELNAAIIGLLREWFDVNAIVSFKLSFNDIMGQLREMFQVYWFIDGDGKFRVEHEMYFVALVTDSTPIVLSGSSEVEGRIQA</sequence>
<accession>X0SJ55</accession>
<feature type="non-terminal residue" evidence="1">
    <location>
        <position position="1"/>
    </location>
</feature>
<dbReference type="AlphaFoldDB" id="X0SJ55"/>
<comment type="caution">
    <text evidence="1">The sequence shown here is derived from an EMBL/GenBank/DDBJ whole genome shotgun (WGS) entry which is preliminary data.</text>
</comment>
<reference evidence="1" key="1">
    <citation type="journal article" date="2014" name="Front. Microbiol.">
        <title>High frequency of phylogenetically diverse reductive dehalogenase-homologous genes in deep subseafloor sedimentary metagenomes.</title>
        <authorList>
            <person name="Kawai M."/>
            <person name="Futagami T."/>
            <person name="Toyoda A."/>
            <person name="Takaki Y."/>
            <person name="Nishi S."/>
            <person name="Hori S."/>
            <person name="Arai W."/>
            <person name="Tsubouchi T."/>
            <person name="Morono Y."/>
            <person name="Uchiyama I."/>
            <person name="Ito T."/>
            <person name="Fujiyama A."/>
            <person name="Inagaki F."/>
            <person name="Takami H."/>
        </authorList>
    </citation>
    <scope>NUCLEOTIDE SEQUENCE</scope>
    <source>
        <strain evidence="1">Expedition CK06-06</strain>
    </source>
</reference>
<name>X0SJ55_9ZZZZ</name>
<gene>
    <name evidence="1" type="ORF">S01H1_15750</name>
</gene>
<proteinExistence type="predicted"/>
<organism evidence="1">
    <name type="scientific">marine sediment metagenome</name>
    <dbReference type="NCBI Taxonomy" id="412755"/>
    <lineage>
        <taxon>unclassified sequences</taxon>
        <taxon>metagenomes</taxon>
        <taxon>ecological metagenomes</taxon>
    </lineage>
</organism>
<feature type="non-terminal residue" evidence="1">
    <location>
        <position position="375"/>
    </location>
</feature>